<dbReference type="Proteomes" id="UP000095349">
    <property type="component" value="Chromosome"/>
</dbReference>
<dbReference type="EMBL" id="CP017316">
    <property type="protein sequence ID" value="AOT59359.1"/>
    <property type="molecule type" value="Genomic_DNA"/>
</dbReference>
<dbReference type="KEGG" id="srn:A4G23_02198"/>
<dbReference type="RefSeq" id="WP_079140095.1">
    <property type="nucleotide sequence ID" value="NZ_CP017316.1"/>
</dbReference>
<reference evidence="1 2" key="1">
    <citation type="submission" date="2016-09" db="EMBL/GenBank/DDBJ databases">
        <title>Streptomyces rubrolavendulae MJM4426 Genome sequencing and assembly.</title>
        <authorList>
            <person name="Kim J.-G."/>
        </authorList>
    </citation>
    <scope>NUCLEOTIDE SEQUENCE [LARGE SCALE GENOMIC DNA]</scope>
    <source>
        <strain evidence="1 2">MJM4426</strain>
    </source>
</reference>
<gene>
    <name evidence="1" type="ORF">A4G23_02198</name>
</gene>
<protein>
    <submittedName>
        <fullName evidence="1">Uncharacterized protein</fullName>
    </submittedName>
</protein>
<dbReference type="AlphaFoldDB" id="A0A1D8G1P1"/>
<evidence type="ECO:0000313" key="2">
    <source>
        <dbReference type="Proteomes" id="UP000095349"/>
    </source>
</evidence>
<accession>A0A1D8G1P1</accession>
<evidence type="ECO:0000313" key="1">
    <source>
        <dbReference type="EMBL" id="AOT59359.1"/>
    </source>
</evidence>
<keyword evidence="2" id="KW-1185">Reference proteome</keyword>
<organism evidence="1 2">
    <name type="scientific">Streptomyces rubrolavendulae</name>
    <dbReference type="NCBI Taxonomy" id="285473"/>
    <lineage>
        <taxon>Bacteria</taxon>
        <taxon>Bacillati</taxon>
        <taxon>Actinomycetota</taxon>
        <taxon>Actinomycetes</taxon>
        <taxon>Kitasatosporales</taxon>
        <taxon>Streptomycetaceae</taxon>
        <taxon>Streptomyces</taxon>
    </lineage>
</organism>
<dbReference type="STRING" id="285473.A4G23_02198"/>
<dbReference type="GeneID" id="91403745"/>
<proteinExistence type="predicted"/>
<sequence>MTHPTSFSAPPVELSLWPPPPPVPVDGCPVCADLAALRDRARGRGDLSAVCDCDVLLRRHQDGHR</sequence>
<name>A0A1D8G1P1_9ACTN</name>